<dbReference type="CDD" id="cd06222">
    <property type="entry name" value="RNase_H_like"/>
    <property type="match status" value="1"/>
</dbReference>
<organism evidence="2 3">
    <name type="scientific">Jaapia argillacea MUCL 33604</name>
    <dbReference type="NCBI Taxonomy" id="933084"/>
    <lineage>
        <taxon>Eukaryota</taxon>
        <taxon>Fungi</taxon>
        <taxon>Dikarya</taxon>
        <taxon>Basidiomycota</taxon>
        <taxon>Agaricomycotina</taxon>
        <taxon>Agaricomycetes</taxon>
        <taxon>Agaricomycetidae</taxon>
        <taxon>Jaapiales</taxon>
        <taxon>Jaapiaceae</taxon>
        <taxon>Jaapia</taxon>
    </lineage>
</organism>
<name>A0A067PQC7_9AGAM</name>
<evidence type="ECO:0000313" key="2">
    <source>
        <dbReference type="EMBL" id="KDQ56020.1"/>
    </source>
</evidence>
<evidence type="ECO:0008006" key="4">
    <source>
        <dbReference type="Google" id="ProtNLM"/>
    </source>
</evidence>
<sequence length="139" mass="15340">MGFWIPELLLGFFSPLPVMACTDTIFFFEALCVCAALHWAVSNISLEPRRLIIYTDNTNTVNIFSSLHASPAYNPILMSAVNVLMDNDIDLRVPHINGIQNTVADAISRQKFYFARKAAPGLNIGIFSPPRDALGAVKL</sequence>
<dbReference type="OrthoDB" id="3249498at2759"/>
<reference evidence="3" key="1">
    <citation type="journal article" date="2014" name="Proc. Natl. Acad. Sci. U.S.A.">
        <title>Extensive sampling of basidiomycete genomes demonstrates inadequacy of the white-rot/brown-rot paradigm for wood decay fungi.</title>
        <authorList>
            <person name="Riley R."/>
            <person name="Salamov A.A."/>
            <person name="Brown D.W."/>
            <person name="Nagy L.G."/>
            <person name="Floudas D."/>
            <person name="Held B.W."/>
            <person name="Levasseur A."/>
            <person name="Lombard V."/>
            <person name="Morin E."/>
            <person name="Otillar R."/>
            <person name="Lindquist E.A."/>
            <person name="Sun H."/>
            <person name="LaButti K.M."/>
            <person name="Schmutz J."/>
            <person name="Jabbour D."/>
            <person name="Luo H."/>
            <person name="Baker S.E."/>
            <person name="Pisabarro A.G."/>
            <person name="Walton J.D."/>
            <person name="Blanchette R.A."/>
            <person name="Henrissat B."/>
            <person name="Martin F."/>
            <person name="Cullen D."/>
            <person name="Hibbett D.S."/>
            <person name="Grigoriev I.V."/>
        </authorList>
    </citation>
    <scope>NUCLEOTIDE SEQUENCE [LARGE SCALE GENOMIC DNA]</scope>
    <source>
        <strain evidence="3">MUCL 33604</strain>
    </source>
</reference>
<feature type="chain" id="PRO_5001643330" description="RNase H type-1 domain-containing protein" evidence="1">
    <location>
        <begin position="21"/>
        <end position="139"/>
    </location>
</feature>
<dbReference type="STRING" id="933084.A0A067PQC7"/>
<dbReference type="EMBL" id="KL197723">
    <property type="protein sequence ID" value="KDQ56020.1"/>
    <property type="molecule type" value="Genomic_DNA"/>
</dbReference>
<dbReference type="Proteomes" id="UP000027265">
    <property type="component" value="Unassembled WGS sequence"/>
</dbReference>
<evidence type="ECO:0000256" key="1">
    <source>
        <dbReference type="SAM" id="SignalP"/>
    </source>
</evidence>
<keyword evidence="1" id="KW-0732">Signal</keyword>
<proteinExistence type="predicted"/>
<gene>
    <name evidence="2" type="ORF">JAAARDRAFT_133104</name>
</gene>
<feature type="signal peptide" evidence="1">
    <location>
        <begin position="1"/>
        <end position="20"/>
    </location>
</feature>
<dbReference type="HOGENOM" id="CLU_125038_0_0_1"/>
<protein>
    <recommendedName>
        <fullName evidence="4">RNase H type-1 domain-containing protein</fullName>
    </recommendedName>
</protein>
<evidence type="ECO:0000313" key="3">
    <source>
        <dbReference type="Proteomes" id="UP000027265"/>
    </source>
</evidence>
<dbReference type="InterPro" id="IPR044730">
    <property type="entry name" value="RNase_H-like_dom_plant"/>
</dbReference>
<keyword evidence="3" id="KW-1185">Reference proteome</keyword>
<accession>A0A067PQC7</accession>
<dbReference type="AlphaFoldDB" id="A0A067PQC7"/>
<dbReference type="SUPFAM" id="SSF53098">
    <property type="entry name" value="Ribonuclease H-like"/>
    <property type="match status" value="1"/>
</dbReference>
<dbReference type="InterPro" id="IPR012337">
    <property type="entry name" value="RNaseH-like_sf"/>
</dbReference>
<dbReference type="InParanoid" id="A0A067PQC7"/>